<dbReference type="CDD" id="cd01314">
    <property type="entry name" value="D-HYD"/>
    <property type="match status" value="1"/>
</dbReference>
<dbReference type="InterPro" id="IPR006680">
    <property type="entry name" value="Amidohydro-rel"/>
</dbReference>
<evidence type="ECO:0000256" key="3">
    <source>
        <dbReference type="PIRSR" id="PIRSR611778-50"/>
    </source>
</evidence>
<evidence type="ECO:0000256" key="2">
    <source>
        <dbReference type="ARBA" id="ARBA00023242"/>
    </source>
</evidence>
<dbReference type="PANTHER" id="PTHR11647:SF96">
    <property type="entry name" value="AMIDOHYDROLASE-RELATED DOMAIN-CONTAINING PROTEIN"/>
    <property type="match status" value="1"/>
</dbReference>
<feature type="region of interest" description="Disordered" evidence="4">
    <location>
        <begin position="180"/>
        <end position="200"/>
    </location>
</feature>
<evidence type="ECO:0000256" key="1">
    <source>
        <dbReference type="ARBA" id="ARBA00008829"/>
    </source>
</evidence>
<dbReference type="PANTHER" id="PTHR11647">
    <property type="entry name" value="HYDRANTOINASE/DIHYDROPYRIMIDINASE FAMILY MEMBER"/>
    <property type="match status" value="1"/>
</dbReference>
<dbReference type="AlphaFoldDB" id="A0A9Q9RNX9"/>
<gene>
    <name evidence="6" type="ORF">C2S_7640</name>
</gene>
<dbReference type="Pfam" id="PF01979">
    <property type="entry name" value="Amidohydro_1"/>
    <property type="match status" value="2"/>
</dbReference>
<organism evidence="6 7">
    <name type="scientific">Fusarium fujikuroi</name>
    <name type="common">Bakanae and foot rot disease fungus</name>
    <name type="synonym">Gibberella fujikuroi</name>
    <dbReference type="NCBI Taxonomy" id="5127"/>
    <lineage>
        <taxon>Eukaryota</taxon>
        <taxon>Fungi</taxon>
        <taxon>Dikarya</taxon>
        <taxon>Ascomycota</taxon>
        <taxon>Pezizomycotina</taxon>
        <taxon>Sordariomycetes</taxon>
        <taxon>Hypocreomycetidae</taxon>
        <taxon>Hypocreales</taxon>
        <taxon>Nectriaceae</taxon>
        <taxon>Fusarium</taxon>
        <taxon>Fusarium fujikuroi species complex</taxon>
    </lineage>
</organism>
<evidence type="ECO:0000259" key="5">
    <source>
        <dbReference type="SMART" id="SM00906"/>
    </source>
</evidence>
<sequence>MTIKGISVWHLAGLAIRQCLELGLHKQRLVDRQNVELDQYRKRLFWSAYIFERKTALVLGRPFALSDEEIDLPLPADMKDGNYATTQDDTRQNDPNHMSQYKTTLLFHRQHIQLYQIHSEIRLALLRMKKVPLKEDLRTTTSKLLQHLDQWKRQVLTTFREDISEASDNTRRLTDPFLEQDNADSESSSSETPQHQSLVNRPVEMEKNELLLEYHKARRSLLQPLMTENCHSCPFEIADYAACAESSGQICRLYRRLHRLSPVPFSLRDLHAVFLAGFTLLYCIRACPSIYSVERVGDVGACSTVLYVITEQWSSAKKYRDAFETIAEKMLDTVKGQNLGGQGNEGSSSQETHCATTVNRPRRRQSHISHALDGDVHITSNYVNGNDYEAWRDSTGRSRIRGHDSEDLHGQSPLGLTRPTSLLVDVDQSASATNVVSHAHQGIDWGLDDDILDIEKLLSSEGLQWFTGAPFDLVITHGVCVTASDVGAYDVAIKDAKIALLAASGSLAQTETLQLIDAEGAYVTPGGVDCHVHLQEPAMFGNGSSSDTFETGTRSAIAGGSTTIVCFAPQQRHEPSLLKPLADAHNKARGNTYCDYGFHLLVSNPTETALSELGMLKAEGVTSLKIYMTYEALQLRDDQILSVLHHARNNHILTMIHAENGDILNWLTSQLEANKLFAPKYHATSRPPALEAEATNRAIVLSSLIANTPILLVHISDPGAAYRIRQAQTAGQPVFAETCPQYLFLTRDDLDAPGFEGAKFVCSPPPRDEASQDVIWEGLRNGTFTLLSSDHCPFSYDDIEKGKKACITPEHPVGEFRHIPNGIPGVETRLPLVFSANRLPLTKFVEVTSTNAAKLYGLYPKKGAIIPGLSDADLVIWYPNDKLPDVTIRNEMLHHANDYTPYEGKTARNWPRYTILRGMVVWDNGKIVGKKGYGEFVQRQAGVLNDVWECVQEQGQFSVAYA</sequence>
<comment type="PTM">
    <text evidence="3">Carbamylation allows a single lysine to coordinate two divalent metal cations.</text>
</comment>
<dbReference type="InterPro" id="IPR011778">
    <property type="entry name" value="Hydantoinase/dihydroPyrase"/>
</dbReference>
<dbReference type="GO" id="GO:0006351">
    <property type="term" value="P:DNA-templated transcription"/>
    <property type="evidence" value="ECO:0007669"/>
    <property type="project" value="InterPro"/>
</dbReference>
<protein>
    <recommendedName>
        <fullName evidence="5">Xylanolytic transcriptional activator regulatory domain-containing protein</fullName>
    </recommendedName>
</protein>
<dbReference type="InterPro" id="IPR032466">
    <property type="entry name" value="Metal_Hydrolase"/>
</dbReference>
<name>A0A9Q9RNX9_FUSFU</name>
<dbReference type="SUPFAM" id="SSF51556">
    <property type="entry name" value="Metallo-dependent hydrolases"/>
    <property type="match status" value="1"/>
</dbReference>
<dbReference type="SMART" id="SM00906">
    <property type="entry name" value="Fungal_trans"/>
    <property type="match status" value="1"/>
</dbReference>
<proteinExistence type="inferred from homology"/>
<dbReference type="Gene3D" id="2.30.40.10">
    <property type="entry name" value="Urease, subunit C, domain 1"/>
    <property type="match status" value="1"/>
</dbReference>
<evidence type="ECO:0000313" key="7">
    <source>
        <dbReference type="Proteomes" id="UP000760494"/>
    </source>
</evidence>
<dbReference type="SUPFAM" id="SSF51338">
    <property type="entry name" value="Composite domain of metallo-dependent hydrolases"/>
    <property type="match status" value="2"/>
</dbReference>
<keyword evidence="2" id="KW-0539">Nucleus</keyword>
<feature type="compositionally biased region" description="Polar residues" evidence="4">
    <location>
        <begin position="185"/>
        <end position="199"/>
    </location>
</feature>
<dbReference type="FunFam" id="3.20.20.140:FF:000174">
    <property type="entry name" value="Dihydropyrimidinase-related protein 2"/>
    <property type="match status" value="1"/>
</dbReference>
<dbReference type="CDD" id="cd12148">
    <property type="entry name" value="fungal_TF_MHR"/>
    <property type="match status" value="1"/>
</dbReference>
<feature type="region of interest" description="Disordered" evidence="4">
    <location>
        <begin position="338"/>
        <end position="361"/>
    </location>
</feature>
<dbReference type="EMBL" id="CABFJX010000257">
    <property type="protein sequence ID" value="VTT69683.1"/>
    <property type="molecule type" value="Genomic_DNA"/>
</dbReference>
<feature type="domain" description="Xylanolytic transcriptional activator regulatory" evidence="5">
    <location>
        <begin position="8"/>
        <end position="81"/>
    </location>
</feature>
<dbReference type="GO" id="GO:0008270">
    <property type="term" value="F:zinc ion binding"/>
    <property type="evidence" value="ECO:0007669"/>
    <property type="project" value="InterPro"/>
</dbReference>
<comment type="caution">
    <text evidence="6">The sequence shown here is derived from an EMBL/GenBank/DDBJ whole genome shotgun (WGS) entry which is preliminary data.</text>
</comment>
<dbReference type="Gene3D" id="3.20.20.140">
    <property type="entry name" value="Metal-dependent hydrolases"/>
    <property type="match status" value="1"/>
</dbReference>
<dbReference type="InterPro" id="IPR007219">
    <property type="entry name" value="XnlR_reg_dom"/>
</dbReference>
<reference evidence="6" key="1">
    <citation type="submission" date="2019-05" db="EMBL/GenBank/DDBJ databases">
        <authorList>
            <person name="Piombo E."/>
        </authorList>
    </citation>
    <scope>NUCLEOTIDE SEQUENCE</scope>
    <source>
        <strain evidence="6">C2S</strain>
    </source>
</reference>
<evidence type="ECO:0000256" key="4">
    <source>
        <dbReference type="SAM" id="MobiDB-lite"/>
    </source>
</evidence>
<feature type="modified residue" description="N6-carboxylysine" evidence="3">
    <location>
        <position position="625"/>
    </location>
</feature>
<dbReference type="Proteomes" id="UP000760494">
    <property type="component" value="Unassembled WGS sequence"/>
</dbReference>
<comment type="similarity">
    <text evidence="1">Belongs to the metallo-dependent hydrolases superfamily. Hydantoinase/dihydropyrimidinase family.</text>
</comment>
<dbReference type="GO" id="GO:0005737">
    <property type="term" value="C:cytoplasm"/>
    <property type="evidence" value="ECO:0007669"/>
    <property type="project" value="InterPro"/>
</dbReference>
<dbReference type="InterPro" id="IPR011059">
    <property type="entry name" value="Metal-dep_hydrolase_composite"/>
</dbReference>
<dbReference type="InterPro" id="IPR050378">
    <property type="entry name" value="Metallo-dep_Hydrolases_sf"/>
</dbReference>
<dbReference type="Pfam" id="PF04082">
    <property type="entry name" value="Fungal_trans"/>
    <property type="match status" value="1"/>
</dbReference>
<dbReference type="GO" id="GO:0016810">
    <property type="term" value="F:hydrolase activity, acting on carbon-nitrogen (but not peptide) bonds"/>
    <property type="evidence" value="ECO:0007669"/>
    <property type="project" value="InterPro"/>
</dbReference>
<evidence type="ECO:0000313" key="6">
    <source>
        <dbReference type="EMBL" id="VTT69683.1"/>
    </source>
</evidence>
<accession>A0A9Q9RNX9</accession>
<dbReference type="GO" id="GO:0003677">
    <property type="term" value="F:DNA binding"/>
    <property type="evidence" value="ECO:0007669"/>
    <property type="project" value="InterPro"/>
</dbReference>
<dbReference type="NCBIfam" id="TIGR02033">
    <property type="entry name" value="D-hydantoinase"/>
    <property type="match status" value="1"/>
</dbReference>